<dbReference type="PROSITE" id="PS51294">
    <property type="entry name" value="HTH_MYB"/>
    <property type="match status" value="2"/>
</dbReference>
<keyword evidence="3" id="KW-0805">Transcription regulation</keyword>
<feature type="domain" description="Myb-like" evidence="9">
    <location>
        <begin position="88"/>
        <end position="138"/>
    </location>
</feature>
<dbReference type="FunFam" id="1.10.10.60:FF:000404">
    <property type="entry name" value="Transcription factor MYB97"/>
    <property type="match status" value="1"/>
</dbReference>
<dbReference type="GO" id="GO:0003700">
    <property type="term" value="F:DNA-binding transcription factor activity"/>
    <property type="evidence" value="ECO:0007669"/>
    <property type="project" value="UniProtKB-ARBA"/>
</dbReference>
<name>A0A5J4ZL15_9ASTE</name>
<evidence type="ECO:0000256" key="4">
    <source>
        <dbReference type="ARBA" id="ARBA00023125"/>
    </source>
</evidence>
<evidence type="ECO:0008006" key="13">
    <source>
        <dbReference type="Google" id="ProtNLM"/>
    </source>
</evidence>
<dbReference type="GO" id="GO:0005634">
    <property type="term" value="C:nucleus"/>
    <property type="evidence" value="ECO:0007669"/>
    <property type="project" value="UniProtKB-SubCell"/>
</dbReference>
<evidence type="ECO:0000256" key="1">
    <source>
        <dbReference type="ARBA" id="ARBA00004123"/>
    </source>
</evidence>
<dbReference type="AlphaFoldDB" id="A0A5J4ZL15"/>
<sequence>MSHMTNESEDEMLSKDHTDSPMIDDGNVGGSASRGIVLKKGPWTSAEDAILVDYVKKHGEGNWNAVQKHSGLFRCGKSCRLRWANHLRPNLKKGAFTAEEERLIIELHAKMGNKWARMAAHLPGRTDNEIKNYWNTRIKRRQRAGLPLYPPEVCLQALQENQQNQNAGGDHAHHDQLQTNSYEIPDVTFDSLKANQGFLPYVQELPDISVSSMLMKGFGSSQYYSFVPSTAHCPKRLRESVAPLSGYDGSLRNEPPPFDQTQDDSCDNKMSEPSGLSFLYDPDPITRNLLPFGLNQGSHPLLNGNFSASKPTSGAAKSELPSLQYPETDSGSWGSSSPLPLLESVDAFIQSPQPSGTLQSDCLSPQNSGLLDALIHEANTLSSAKNQSSDKSSSSSTVTPGDITDSYTQNMCETKWEDCGDPISPLGNCAASIFSECTPISASGSSLADIQPAATFPVSNVKLEPAELAWTLDRENREISTQLDFSRPDALLGSCWFDQSVAYAKDQGITTDAIAVLLVDDLGSDHNQMAAGTTSSQGWGLGSCAWNNMPAVCQISEL</sequence>
<evidence type="ECO:0000256" key="2">
    <source>
        <dbReference type="ARBA" id="ARBA00022737"/>
    </source>
</evidence>
<dbReference type="CDD" id="cd00167">
    <property type="entry name" value="SANT"/>
    <property type="match status" value="2"/>
</dbReference>
<dbReference type="Pfam" id="PF00249">
    <property type="entry name" value="Myb_DNA-binding"/>
    <property type="match status" value="2"/>
</dbReference>
<dbReference type="SMART" id="SM00717">
    <property type="entry name" value="SANT"/>
    <property type="match status" value="2"/>
</dbReference>
<accession>A0A5J4ZL15</accession>
<evidence type="ECO:0000256" key="5">
    <source>
        <dbReference type="ARBA" id="ARBA00023159"/>
    </source>
</evidence>
<keyword evidence="2" id="KW-0677">Repeat</keyword>
<feature type="domain" description="Myb-like" evidence="9">
    <location>
        <begin position="38"/>
        <end position="87"/>
    </location>
</feature>
<feature type="domain" description="HTH myb-type" evidence="10">
    <location>
        <begin position="35"/>
        <end position="87"/>
    </location>
</feature>
<feature type="region of interest" description="Disordered" evidence="8">
    <location>
        <begin position="303"/>
        <end position="337"/>
    </location>
</feature>
<gene>
    <name evidence="11" type="ORF">F0562_013521</name>
</gene>
<dbReference type="PANTHER" id="PTHR47995:SF18">
    <property type="entry name" value="TRANSCRIPTION FACTOR MYB65"/>
    <property type="match status" value="1"/>
</dbReference>
<protein>
    <recommendedName>
        <fullName evidence="13">Transcription factor</fullName>
    </recommendedName>
</protein>
<dbReference type="InterPro" id="IPR017930">
    <property type="entry name" value="Myb_dom"/>
</dbReference>
<dbReference type="GO" id="GO:0090406">
    <property type="term" value="C:pollen tube"/>
    <property type="evidence" value="ECO:0007669"/>
    <property type="project" value="UniProtKB-ARBA"/>
</dbReference>
<dbReference type="OrthoDB" id="2143914at2759"/>
<feature type="region of interest" description="Disordered" evidence="8">
    <location>
        <begin position="382"/>
        <end position="404"/>
    </location>
</feature>
<dbReference type="Proteomes" id="UP000325577">
    <property type="component" value="Linkage Group LG6"/>
</dbReference>
<keyword evidence="12" id="KW-1185">Reference proteome</keyword>
<comment type="subcellular location">
    <subcellularLocation>
        <location evidence="1">Nucleus</location>
    </subcellularLocation>
</comment>
<evidence type="ECO:0000259" key="9">
    <source>
        <dbReference type="PROSITE" id="PS50090"/>
    </source>
</evidence>
<keyword evidence="4" id="KW-0238">DNA-binding</keyword>
<evidence type="ECO:0000256" key="8">
    <source>
        <dbReference type="SAM" id="MobiDB-lite"/>
    </source>
</evidence>
<feature type="region of interest" description="Disordered" evidence="8">
    <location>
        <begin position="244"/>
        <end position="273"/>
    </location>
</feature>
<evidence type="ECO:0000256" key="6">
    <source>
        <dbReference type="ARBA" id="ARBA00023163"/>
    </source>
</evidence>
<dbReference type="SUPFAM" id="SSF46689">
    <property type="entry name" value="Homeodomain-like"/>
    <property type="match status" value="1"/>
</dbReference>
<dbReference type="InterPro" id="IPR009057">
    <property type="entry name" value="Homeodomain-like_sf"/>
</dbReference>
<dbReference type="FunFam" id="1.10.10.60:FF:000001">
    <property type="entry name" value="MYB-related transcription factor"/>
    <property type="match status" value="1"/>
</dbReference>
<dbReference type="EMBL" id="CM018049">
    <property type="protein sequence ID" value="KAA8519265.1"/>
    <property type="molecule type" value="Genomic_DNA"/>
</dbReference>
<evidence type="ECO:0000313" key="11">
    <source>
        <dbReference type="EMBL" id="KAA8519265.1"/>
    </source>
</evidence>
<dbReference type="PROSITE" id="PS50090">
    <property type="entry name" value="MYB_LIKE"/>
    <property type="match status" value="2"/>
</dbReference>
<evidence type="ECO:0000259" key="10">
    <source>
        <dbReference type="PROSITE" id="PS51294"/>
    </source>
</evidence>
<evidence type="ECO:0000256" key="7">
    <source>
        <dbReference type="ARBA" id="ARBA00023242"/>
    </source>
</evidence>
<dbReference type="GO" id="GO:0080092">
    <property type="term" value="P:regulation of pollen tube growth"/>
    <property type="evidence" value="ECO:0007669"/>
    <property type="project" value="UniProtKB-ARBA"/>
</dbReference>
<dbReference type="InterPro" id="IPR001005">
    <property type="entry name" value="SANT/Myb"/>
</dbReference>
<organism evidence="11 12">
    <name type="scientific">Nyssa sinensis</name>
    <dbReference type="NCBI Taxonomy" id="561372"/>
    <lineage>
        <taxon>Eukaryota</taxon>
        <taxon>Viridiplantae</taxon>
        <taxon>Streptophyta</taxon>
        <taxon>Embryophyta</taxon>
        <taxon>Tracheophyta</taxon>
        <taxon>Spermatophyta</taxon>
        <taxon>Magnoliopsida</taxon>
        <taxon>eudicotyledons</taxon>
        <taxon>Gunneridae</taxon>
        <taxon>Pentapetalae</taxon>
        <taxon>asterids</taxon>
        <taxon>Cornales</taxon>
        <taxon>Nyssaceae</taxon>
        <taxon>Nyssa</taxon>
    </lineage>
</organism>
<keyword evidence="6" id="KW-0804">Transcription</keyword>
<feature type="domain" description="HTH myb-type" evidence="10">
    <location>
        <begin position="88"/>
        <end position="142"/>
    </location>
</feature>
<reference evidence="11 12" key="1">
    <citation type="submission" date="2019-09" db="EMBL/GenBank/DDBJ databases">
        <title>A chromosome-level genome assembly of the Chinese tupelo Nyssa sinensis.</title>
        <authorList>
            <person name="Yang X."/>
            <person name="Kang M."/>
            <person name="Yang Y."/>
            <person name="Xiong H."/>
            <person name="Wang M."/>
            <person name="Zhang Z."/>
            <person name="Wang Z."/>
            <person name="Wu H."/>
            <person name="Ma T."/>
            <person name="Liu J."/>
            <person name="Xi Z."/>
        </authorList>
    </citation>
    <scope>NUCLEOTIDE SEQUENCE [LARGE SCALE GENOMIC DNA]</scope>
    <source>
        <strain evidence="11">J267</strain>
        <tissue evidence="11">Leaf</tissue>
    </source>
</reference>
<dbReference type="GO" id="GO:0048235">
    <property type="term" value="P:pollen sperm cell differentiation"/>
    <property type="evidence" value="ECO:0007669"/>
    <property type="project" value="UniProtKB-ARBA"/>
</dbReference>
<dbReference type="PANTHER" id="PTHR47995">
    <property type="entry name" value="TRANSCRIPTION FACTOR MYB33-RELATED"/>
    <property type="match status" value="1"/>
</dbReference>
<dbReference type="GO" id="GO:0003677">
    <property type="term" value="F:DNA binding"/>
    <property type="evidence" value="ECO:0007669"/>
    <property type="project" value="UniProtKB-KW"/>
</dbReference>
<feature type="compositionally biased region" description="Low complexity" evidence="8">
    <location>
        <begin position="382"/>
        <end position="396"/>
    </location>
</feature>
<proteinExistence type="predicted"/>
<feature type="region of interest" description="Disordered" evidence="8">
    <location>
        <begin position="1"/>
        <end position="28"/>
    </location>
</feature>
<keyword evidence="5" id="KW-0010">Activator</keyword>
<evidence type="ECO:0000256" key="3">
    <source>
        <dbReference type="ARBA" id="ARBA00023015"/>
    </source>
</evidence>
<evidence type="ECO:0000313" key="12">
    <source>
        <dbReference type="Proteomes" id="UP000325577"/>
    </source>
</evidence>
<dbReference type="Gene3D" id="1.10.10.60">
    <property type="entry name" value="Homeodomain-like"/>
    <property type="match status" value="2"/>
</dbReference>
<keyword evidence="7" id="KW-0539">Nucleus</keyword>